<feature type="region of interest" description="Disordered" evidence="1">
    <location>
        <begin position="135"/>
        <end position="199"/>
    </location>
</feature>
<organism evidence="2 3">
    <name type="scientific">Cytospora leucostoma</name>
    <dbReference type="NCBI Taxonomy" id="1230097"/>
    <lineage>
        <taxon>Eukaryota</taxon>
        <taxon>Fungi</taxon>
        <taxon>Dikarya</taxon>
        <taxon>Ascomycota</taxon>
        <taxon>Pezizomycotina</taxon>
        <taxon>Sordariomycetes</taxon>
        <taxon>Sordariomycetidae</taxon>
        <taxon>Diaporthales</taxon>
        <taxon>Cytosporaceae</taxon>
        <taxon>Cytospora</taxon>
    </lineage>
</organism>
<dbReference type="STRING" id="1230097.A0A423VQF0"/>
<sequence length="530" mass="59583">MLNSDLGITELLWRGSVDDNGLEPLTRFRRTFNGPPREALEEQYELWPRRFPGRRYHKLWGVWRTGCIGEDSVLDCFSDNSSISETESVVTHRSSEASISPDELAALRRDILVDQVTHLMTEWLDSRLGLLALQSHQSGTSQSPHSAPPGQENSSGQSQDSHHDRRPAREGERDRDDASDAGGSDRRDPNATDNGKDGDKLEFACPFLKHNPDKYRKFRNCSSYGWKSIHRIKEHLYRRHLLPQFKCIRCCQVFQTSDALTEHSKAEVACEVVQDEPDQDGINQEQFTKLKSRKRCRDFERTDKEHNRESLLTALREHVGRESPRLIRPRLKEFLDETLKGSLTPQILENLLRDVFTQVINTFPQRQRPPLEPHTEAALATDTCAPEPAAPPSVKGDAPVPTLLPAVDGQYQPGSWPTEDWEPGLEHASTTYYWQQPGQIGETPAGPSDCSLAQDSHTSGRAGVDLLGPESLATIFNVDDFHADYAGWFLQPGETGSHADSGYFSLCSAEEIQNDTGKGKEVDRDPFAGF</sequence>
<dbReference type="AlphaFoldDB" id="A0A423VQF0"/>
<dbReference type="PANTHER" id="PTHR38166:SF1">
    <property type="entry name" value="C2H2-TYPE DOMAIN-CONTAINING PROTEIN"/>
    <property type="match status" value="1"/>
</dbReference>
<dbReference type="Proteomes" id="UP000285146">
    <property type="component" value="Unassembled WGS sequence"/>
</dbReference>
<comment type="caution">
    <text evidence="2">The sequence shown here is derived from an EMBL/GenBank/DDBJ whole genome shotgun (WGS) entry which is preliminary data.</text>
</comment>
<evidence type="ECO:0000256" key="1">
    <source>
        <dbReference type="SAM" id="MobiDB-lite"/>
    </source>
</evidence>
<evidence type="ECO:0008006" key="4">
    <source>
        <dbReference type="Google" id="ProtNLM"/>
    </source>
</evidence>
<dbReference type="EMBL" id="LKEB01000081">
    <property type="protein sequence ID" value="ROV93235.1"/>
    <property type="molecule type" value="Genomic_DNA"/>
</dbReference>
<dbReference type="OrthoDB" id="4161727at2759"/>
<protein>
    <recommendedName>
        <fullName evidence="4">C2H2-type domain-containing protein</fullName>
    </recommendedName>
</protein>
<proteinExistence type="predicted"/>
<accession>A0A423VQF0</accession>
<keyword evidence="3" id="KW-1185">Reference proteome</keyword>
<feature type="compositionally biased region" description="Polar residues" evidence="1">
    <location>
        <begin position="135"/>
        <end position="159"/>
    </location>
</feature>
<evidence type="ECO:0000313" key="3">
    <source>
        <dbReference type="Proteomes" id="UP000285146"/>
    </source>
</evidence>
<evidence type="ECO:0000313" key="2">
    <source>
        <dbReference type="EMBL" id="ROV93235.1"/>
    </source>
</evidence>
<reference evidence="2 3" key="1">
    <citation type="submission" date="2015-09" db="EMBL/GenBank/DDBJ databases">
        <title>Host preference determinants of Valsa canker pathogens revealed by comparative genomics.</title>
        <authorList>
            <person name="Yin Z."/>
            <person name="Huang L."/>
        </authorList>
    </citation>
    <scope>NUCLEOTIDE SEQUENCE [LARGE SCALE GENOMIC DNA]</scope>
    <source>
        <strain evidence="2 3">SXYLt</strain>
    </source>
</reference>
<name>A0A423VQF0_9PEZI</name>
<feature type="compositionally biased region" description="Basic and acidic residues" evidence="1">
    <location>
        <begin position="160"/>
        <end position="199"/>
    </location>
</feature>
<dbReference type="PANTHER" id="PTHR38166">
    <property type="entry name" value="C2H2-TYPE DOMAIN-CONTAINING PROTEIN-RELATED"/>
    <property type="match status" value="1"/>
</dbReference>
<gene>
    <name evidence="2" type="ORF">VPNG_09548</name>
</gene>
<dbReference type="InParanoid" id="A0A423VQF0"/>